<evidence type="ECO:0000313" key="1">
    <source>
        <dbReference type="EMBL" id="GLR16560.1"/>
    </source>
</evidence>
<keyword evidence="2" id="KW-1185">Reference proteome</keyword>
<comment type="caution">
    <text evidence="1">The sequence shown here is derived from an EMBL/GenBank/DDBJ whole genome shotgun (WGS) entry which is preliminary data.</text>
</comment>
<accession>A0AA37WF37</accession>
<dbReference type="AlphaFoldDB" id="A0AA37WF37"/>
<proteinExistence type="predicted"/>
<name>A0AA37WF37_9BACT</name>
<gene>
    <name evidence="1" type="ORF">GCM10007940_11750</name>
</gene>
<dbReference type="PROSITE" id="PS51257">
    <property type="entry name" value="PROKAR_LIPOPROTEIN"/>
    <property type="match status" value="1"/>
</dbReference>
<dbReference type="EMBL" id="BSOH01000006">
    <property type="protein sequence ID" value="GLR16560.1"/>
    <property type="molecule type" value="Genomic_DNA"/>
</dbReference>
<evidence type="ECO:0000313" key="2">
    <source>
        <dbReference type="Proteomes" id="UP001156666"/>
    </source>
</evidence>
<reference evidence="1" key="2">
    <citation type="submission" date="2023-01" db="EMBL/GenBank/DDBJ databases">
        <title>Draft genome sequence of Portibacter lacus strain NBRC 108769.</title>
        <authorList>
            <person name="Sun Q."/>
            <person name="Mori K."/>
        </authorList>
    </citation>
    <scope>NUCLEOTIDE SEQUENCE</scope>
    <source>
        <strain evidence="1">NBRC 108769</strain>
    </source>
</reference>
<dbReference type="RefSeq" id="WP_235295303.1">
    <property type="nucleotide sequence ID" value="NZ_BSOH01000006.1"/>
</dbReference>
<organism evidence="1 2">
    <name type="scientific">Portibacter lacus</name>
    <dbReference type="NCBI Taxonomy" id="1099794"/>
    <lineage>
        <taxon>Bacteria</taxon>
        <taxon>Pseudomonadati</taxon>
        <taxon>Bacteroidota</taxon>
        <taxon>Saprospiria</taxon>
        <taxon>Saprospirales</taxon>
        <taxon>Haliscomenobacteraceae</taxon>
        <taxon>Portibacter</taxon>
    </lineage>
</organism>
<reference evidence="1" key="1">
    <citation type="journal article" date="2014" name="Int. J. Syst. Evol. Microbiol.">
        <title>Complete genome sequence of Corynebacterium casei LMG S-19264T (=DSM 44701T), isolated from a smear-ripened cheese.</title>
        <authorList>
            <consortium name="US DOE Joint Genome Institute (JGI-PGF)"/>
            <person name="Walter F."/>
            <person name="Albersmeier A."/>
            <person name="Kalinowski J."/>
            <person name="Ruckert C."/>
        </authorList>
    </citation>
    <scope>NUCLEOTIDE SEQUENCE</scope>
    <source>
        <strain evidence="1">NBRC 108769</strain>
    </source>
</reference>
<sequence length="243" mass="27294">MKKFLKIIGIIILVLVVLGVGSCFMLSEKMPEGVEGPEAEALTDKMFEAIDKEAWDTTRIVTWDFMGLHQFLWNKETTDLKVNWGDTEVVMNLDAYDGTVTKGSETLEGDDKRKVIDKAFSFFCNDMFWLNAPVKARDEGTTRSIVTQEDGSKALLVQYSSGGVTPGDAYLWMLDDSGMPTGWKMWTQILPVKGIYTSWEGWKTLPTGAQISSLHDMKIYKMNISDIKSGQSYAELGIENPFK</sequence>
<dbReference type="Proteomes" id="UP001156666">
    <property type="component" value="Unassembled WGS sequence"/>
</dbReference>
<protein>
    <submittedName>
        <fullName evidence="1">Uncharacterized protein</fullName>
    </submittedName>
</protein>